<sequence>MIARAYSARHGNFLFDILRSPGIFEMSVAPLYDICLDRICDQLREGLWNSCNQNPFSNLPTRIVNELMKFVLSHHEANPPKIRDVTPLLTSGKLTYFNLCPFDLKAEHEFLMRILCTKGCISSRNLDSYSEKLVAFYYIRKIVSGIPNLEELHLNIQPDFDIFRKCENLRILRFYTPSRMLTIDYFFVDLSVLSSLRNLEVLYIPDMDADTIVKVLDLCPKLISLGLVDSLNSMKIFFHTLLPKKSLPNFDSDNHFQLRRCVWGDMSPYKSRKYRSKFSLKVKYAVTLCPLVEELIIRVPHKDALEALRELKHLILLRIDFRGCKHDFVPNFLALLQDMGPQLQHLSVRCFRPVPVDIICDSCPNLQSLEIEGLTFVENPAKGSRNLCLKRLRLLTFSEKEDKDSFLFLLANCKRLEELYLDYVFFLDDALLNEIFKMNPLKNLKVSCIDNSRLTWEGIRMFKIKIASIQTVDISSSDGYYFCNRRLYQNPNIYYIEYVDIREEEFFYRQLNENRF</sequence>
<keyword evidence="2" id="KW-1185">Reference proteome</keyword>
<evidence type="ECO:0000313" key="1">
    <source>
        <dbReference type="EMBL" id="CAL1295337.1"/>
    </source>
</evidence>
<protein>
    <submittedName>
        <fullName evidence="1">Uncharacterized protein</fullName>
    </submittedName>
</protein>
<dbReference type="Proteomes" id="UP001497382">
    <property type="component" value="Unassembled WGS sequence"/>
</dbReference>
<dbReference type="SUPFAM" id="SSF52047">
    <property type="entry name" value="RNI-like"/>
    <property type="match status" value="2"/>
</dbReference>
<dbReference type="AlphaFoldDB" id="A0AAV2BHC7"/>
<comment type="caution">
    <text evidence="1">The sequence shown here is derived from an EMBL/GenBank/DDBJ whole genome shotgun (WGS) entry which is preliminary data.</text>
</comment>
<dbReference type="InterPro" id="IPR032675">
    <property type="entry name" value="LRR_dom_sf"/>
</dbReference>
<accession>A0AAV2BHC7</accession>
<name>A0AAV2BHC7_9ARAC</name>
<reference evidence="1 2" key="1">
    <citation type="submission" date="2024-04" db="EMBL/GenBank/DDBJ databases">
        <authorList>
            <person name="Rising A."/>
            <person name="Reimegard J."/>
            <person name="Sonavane S."/>
            <person name="Akerstrom W."/>
            <person name="Nylinder S."/>
            <person name="Hedman E."/>
            <person name="Kallberg Y."/>
        </authorList>
    </citation>
    <scope>NUCLEOTIDE SEQUENCE [LARGE SCALE GENOMIC DNA]</scope>
</reference>
<gene>
    <name evidence="1" type="ORF">LARSCL_LOCUS19225</name>
</gene>
<organism evidence="1 2">
    <name type="scientific">Larinioides sclopetarius</name>
    <dbReference type="NCBI Taxonomy" id="280406"/>
    <lineage>
        <taxon>Eukaryota</taxon>
        <taxon>Metazoa</taxon>
        <taxon>Ecdysozoa</taxon>
        <taxon>Arthropoda</taxon>
        <taxon>Chelicerata</taxon>
        <taxon>Arachnida</taxon>
        <taxon>Araneae</taxon>
        <taxon>Araneomorphae</taxon>
        <taxon>Entelegynae</taxon>
        <taxon>Araneoidea</taxon>
        <taxon>Araneidae</taxon>
        <taxon>Larinioides</taxon>
    </lineage>
</organism>
<dbReference type="EMBL" id="CAXIEN010000368">
    <property type="protein sequence ID" value="CAL1295337.1"/>
    <property type="molecule type" value="Genomic_DNA"/>
</dbReference>
<dbReference type="Gene3D" id="3.80.10.10">
    <property type="entry name" value="Ribonuclease Inhibitor"/>
    <property type="match status" value="2"/>
</dbReference>
<proteinExistence type="predicted"/>
<evidence type="ECO:0000313" key="2">
    <source>
        <dbReference type="Proteomes" id="UP001497382"/>
    </source>
</evidence>